<dbReference type="EMBL" id="JANJYI010000006">
    <property type="protein sequence ID" value="KAK2643715.1"/>
    <property type="molecule type" value="Genomic_DNA"/>
</dbReference>
<dbReference type="Proteomes" id="UP001280121">
    <property type="component" value="Unassembled WGS sequence"/>
</dbReference>
<keyword evidence="2" id="KW-1185">Reference proteome</keyword>
<organism evidence="1 2">
    <name type="scientific">Dipteronia dyeriana</name>
    <dbReference type="NCBI Taxonomy" id="168575"/>
    <lineage>
        <taxon>Eukaryota</taxon>
        <taxon>Viridiplantae</taxon>
        <taxon>Streptophyta</taxon>
        <taxon>Embryophyta</taxon>
        <taxon>Tracheophyta</taxon>
        <taxon>Spermatophyta</taxon>
        <taxon>Magnoliopsida</taxon>
        <taxon>eudicotyledons</taxon>
        <taxon>Gunneridae</taxon>
        <taxon>Pentapetalae</taxon>
        <taxon>rosids</taxon>
        <taxon>malvids</taxon>
        <taxon>Sapindales</taxon>
        <taxon>Sapindaceae</taxon>
        <taxon>Hippocastanoideae</taxon>
        <taxon>Acereae</taxon>
        <taxon>Dipteronia</taxon>
    </lineage>
</organism>
<accession>A0AAD9TWU3</accession>
<gene>
    <name evidence="1" type="ORF">Ddye_018910</name>
</gene>
<protein>
    <submittedName>
        <fullName evidence="1">Uncharacterized protein</fullName>
    </submittedName>
</protein>
<evidence type="ECO:0000313" key="1">
    <source>
        <dbReference type="EMBL" id="KAK2643715.1"/>
    </source>
</evidence>
<name>A0AAD9TWU3_9ROSI</name>
<comment type="caution">
    <text evidence="1">The sequence shown here is derived from an EMBL/GenBank/DDBJ whole genome shotgun (WGS) entry which is preliminary data.</text>
</comment>
<sequence length="156" mass="17477">MGALCTIQISRSAPEEKSDLASYLARSLVKYLRPHPIRRRFYFIYFLSPTPPNTTSTSCPRHNSRGAKSSSFLARKSVSTKAVLEGHVPLYISEEIESFQVSAKLLNHLVFVGMLNHSIIERRPSIKRRENADQPRLVTIHRGGAGDASSSHEIQC</sequence>
<reference evidence="1" key="1">
    <citation type="journal article" date="2023" name="Plant J.">
        <title>Genome sequences and population genomics provide insights into the demographic history, inbreeding, and mutation load of two 'living fossil' tree species of Dipteronia.</title>
        <authorList>
            <person name="Feng Y."/>
            <person name="Comes H.P."/>
            <person name="Chen J."/>
            <person name="Zhu S."/>
            <person name="Lu R."/>
            <person name="Zhang X."/>
            <person name="Li P."/>
            <person name="Qiu J."/>
            <person name="Olsen K.M."/>
            <person name="Qiu Y."/>
        </authorList>
    </citation>
    <scope>NUCLEOTIDE SEQUENCE</scope>
    <source>
        <strain evidence="1">KIB01</strain>
    </source>
</reference>
<dbReference type="AlphaFoldDB" id="A0AAD9TWU3"/>
<proteinExistence type="predicted"/>
<evidence type="ECO:0000313" key="2">
    <source>
        <dbReference type="Proteomes" id="UP001280121"/>
    </source>
</evidence>